<dbReference type="Proteomes" id="UP000281406">
    <property type="component" value="Unassembled WGS sequence"/>
</dbReference>
<proteinExistence type="predicted"/>
<dbReference type="EMBL" id="RJVU01057542">
    <property type="protein sequence ID" value="ROK23388.1"/>
    <property type="molecule type" value="Genomic_DNA"/>
</dbReference>
<accession>A0A3N0XZF8</accession>
<gene>
    <name evidence="1" type="ORF">DPX16_16432</name>
</gene>
<evidence type="ECO:0000313" key="2">
    <source>
        <dbReference type="Proteomes" id="UP000281406"/>
    </source>
</evidence>
<reference evidence="1 2" key="1">
    <citation type="submission" date="2018-10" db="EMBL/GenBank/DDBJ databases">
        <title>Genome assembly for a Yunnan-Guizhou Plateau 3E fish, Anabarilius grahami (Regan), and its evolutionary and genetic applications.</title>
        <authorList>
            <person name="Jiang W."/>
        </authorList>
    </citation>
    <scope>NUCLEOTIDE SEQUENCE [LARGE SCALE GENOMIC DNA]</scope>
    <source>
        <strain evidence="1">AG-KIZ</strain>
        <tissue evidence="1">Muscle</tissue>
    </source>
</reference>
<name>A0A3N0XZF8_ANAGA</name>
<organism evidence="1 2">
    <name type="scientific">Anabarilius grahami</name>
    <name type="common">Kanglang fish</name>
    <name type="synonym">Barilius grahami</name>
    <dbReference type="NCBI Taxonomy" id="495550"/>
    <lineage>
        <taxon>Eukaryota</taxon>
        <taxon>Metazoa</taxon>
        <taxon>Chordata</taxon>
        <taxon>Craniata</taxon>
        <taxon>Vertebrata</taxon>
        <taxon>Euteleostomi</taxon>
        <taxon>Actinopterygii</taxon>
        <taxon>Neopterygii</taxon>
        <taxon>Teleostei</taxon>
        <taxon>Ostariophysi</taxon>
        <taxon>Cypriniformes</taxon>
        <taxon>Xenocyprididae</taxon>
        <taxon>Xenocypridinae</taxon>
        <taxon>Xenocypridinae incertae sedis</taxon>
        <taxon>Anabarilius</taxon>
    </lineage>
</organism>
<protein>
    <submittedName>
        <fullName evidence="1">Uncharacterized protein</fullName>
    </submittedName>
</protein>
<dbReference type="AlphaFoldDB" id="A0A3N0XZF8"/>
<keyword evidence="2" id="KW-1185">Reference proteome</keyword>
<sequence>MRPAALNHSNQELLESVCCCQHQLHCSSPHSPLSRACIVQYNSKQMVYRLETISAKPKTPAAESEEEKPADLEAYWMWRCQLRSASAITKSGMTDK</sequence>
<comment type="caution">
    <text evidence="1">The sequence shown here is derived from an EMBL/GenBank/DDBJ whole genome shotgun (WGS) entry which is preliminary data.</text>
</comment>
<evidence type="ECO:0000313" key="1">
    <source>
        <dbReference type="EMBL" id="ROK23388.1"/>
    </source>
</evidence>